<feature type="domain" description="Peptidase S33 tripeptidyl aminopeptidase-like C-terminal" evidence="4">
    <location>
        <begin position="359"/>
        <end position="444"/>
    </location>
</feature>
<dbReference type="PANTHER" id="PTHR43248">
    <property type="entry name" value="2-SUCCINYL-6-HYDROXY-2,4-CYCLOHEXADIENE-1-CARBOXYLATE SYNTHASE"/>
    <property type="match status" value="1"/>
</dbReference>
<evidence type="ECO:0000256" key="3">
    <source>
        <dbReference type="SAM" id="SignalP"/>
    </source>
</evidence>
<organism evidence="5 6">
    <name type="scientific">Lentzea flaviverrucosa</name>
    <dbReference type="NCBI Taxonomy" id="200379"/>
    <lineage>
        <taxon>Bacteria</taxon>
        <taxon>Bacillati</taxon>
        <taxon>Actinomycetota</taxon>
        <taxon>Actinomycetes</taxon>
        <taxon>Pseudonocardiales</taxon>
        <taxon>Pseudonocardiaceae</taxon>
        <taxon>Lentzea</taxon>
    </lineage>
</organism>
<feature type="chain" id="PRO_5011680522" evidence="3">
    <location>
        <begin position="24"/>
        <end position="448"/>
    </location>
</feature>
<dbReference type="SUPFAM" id="SSF53474">
    <property type="entry name" value="alpha/beta-Hydrolases"/>
    <property type="match status" value="1"/>
</dbReference>
<keyword evidence="2 5" id="KW-0378">Hydrolase</keyword>
<dbReference type="InterPro" id="IPR029058">
    <property type="entry name" value="AB_hydrolase_fold"/>
</dbReference>
<evidence type="ECO:0000256" key="1">
    <source>
        <dbReference type="ARBA" id="ARBA00010088"/>
    </source>
</evidence>
<gene>
    <name evidence="5" type="ORF">SAMN05216195_101586</name>
</gene>
<dbReference type="RefSeq" id="WP_090062966.1">
    <property type="nucleotide sequence ID" value="NZ_FOFT01000001.1"/>
</dbReference>
<evidence type="ECO:0000313" key="5">
    <source>
        <dbReference type="EMBL" id="SEP92464.1"/>
    </source>
</evidence>
<dbReference type="InterPro" id="IPR013595">
    <property type="entry name" value="Pept_S33_TAP-like_C"/>
</dbReference>
<dbReference type="OrthoDB" id="4006962at2"/>
<keyword evidence="3" id="KW-0732">Signal</keyword>
<reference evidence="6" key="1">
    <citation type="submission" date="2016-10" db="EMBL/GenBank/DDBJ databases">
        <authorList>
            <person name="Varghese N."/>
            <person name="Submissions S."/>
        </authorList>
    </citation>
    <scope>NUCLEOTIDE SEQUENCE [LARGE SCALE GENOMIC DNA]</scope>
    <source>
        <strain evidence="6">CGMCC 4.578</strain>
    </source>
</reference>
<evidence type="ECO:0000259" key="4">
    <source>
        <dbReference type="Pfam" id="PF08386"/>
    </source>
</evidence>
<dbReference type="AlphaFoldDB" id="A0A1H9BU23"/>
<protein>
    <submittedName>
        <fullName evidence="5">Alpha/beta hydrolase fold</fullName>
    </submittedName>
</protein>
<accession>A0A1H9BU23</accession>
<dbReference type="PANTHER" id="PTHR43248:SF25">
    <property type="entry name" value="AB HYDROLASE-1 DOMAIN-CONTAINING PROTEIN-RELATED"/>
    <property type="match status" value="1"/>
</dbReference>
<dbReference type="InterPro" id="IPR051601">
    <property type="entry name" value="Serine_prot/Carboxylest_S33"/>
</dbReference>
<sequence length="448" mass="47504">MKALMTLVAAVGVLAGGAAPATAAEGVTWRECHDGLRCGEVLVPADWTRPAGGTRITLPLLKIPAREQKAGVLLLNPGGPGAAIANFAFPGYRDQFADLAARFDVVVFDPRGMGVACPSANPVPLPSPVTESAHSEYAAANGRFASDCAEAMSAYRGRLNARQVAHDMDAVRRALGERRLNYFGNSYGTVYGQMYAELFGHRVGRMYLDSVLDHTRRDPAEWARAGAVAAEGNLHRMARWCAADAGCALHGRDVIAVWDRVLSTPGLEVSAVLRWAAARIGNDRGWPALTTGLAQLQAGDTTAITPRPGPSDLGLARTAFCADFPFPRDFRAVEQVEDRLRTAAPRLGWAAAPWRVSGHCSGVPGEGLNPPATLSAMPNVLVANGEHDPLTPAEHGRRVAAQLGGAYLPVEGNHGLYLNGNACVRDHVHRYLLAGELPAPDARCGTPV</sequence>
<comment type="similarity">
    <text evidence="1">Belongs to the peptidase S33 family.</text>
</comment>
<dbReference type="Pfam" id="PF08386">
    <property type="entry name" value="Abhydrolase_4"/>
    <property type="match status" value="1"/>
</dbReference>
<evidence type="ECO:0000256" key="2">
    <source>
        <dbReference type="ARBA" id="ARBA00022801"/>
    </source>
</evidence>
<feature type="signal peptide" evidence="3">
    <location>
        <begin position="1"/>
        <end position="23"/>
    </location>
</feature>
<evidence type="ECO:0000313" key="6">
    <source>
        <dbReference type="Proteomes" id="UP000199028"/>
    </source>
</evidence>
<proteinExistence type="inferred from homology"/>
<dbReference type="GO" id="GO:0016787">
    <property type="term" value="F:hydrolase activity"/>
    <property type="evidence" value="ECO:0007669"/>
    <property type="project" value="UniProtKB-KW"/>
</dbReference>
<name>A0A1H9BU23_9PSEU</name>
<dbReference type="Proteomes" id="UP000199028">
    <property type="component" value="Unassembled WGS sequence"/>
</dbReference>
<dbReference type="EMBL" id="FOFT01000001">
    <property type="protein sequence ID" value="SEP92464.1"/>
    <property type="molecule type" value="Genomic_DNA"/>
</dbReference>
<keyword evidence="6" id="KW-1185">Reference proteome</keyword>
<dbReference type="Gene3D" id="3.40.50.1820">
    <property type="entry name" value="alpha/beta hydrolase"/>
    <property type="match status" value="1"/>
</dbReference>